<dbReference type="EMBL" id="UINC01151621">
    <property type="protein sequence ID" value="SVD45337.1"/>
    <property type="molecule type" value="Genomic_DNA"/>
</dbReference>
<name>A0A382VFT4_9ZZZZ</name>
<evidence type="ECO:0000256" key="1">
    <source>
        <dbReference type="SAM" id="MobiDB-lite"/>
    </source>
</evidence>
<proteinExistence type="predicted"/>
<reference evidence="2" key="1">
    <citation type="submission" date="2018-05" db="EMBL/GenBank/DDBJ databases">
        <authorList>
            <person name="Lanie J.A."/>
            <person name="Ng W.-L."/>
            <person name="Kazmierczak K.M."/>
            <person name="Andrzejewski T.M."/>
            <person name="Davidsen T.M."/>
            <person name="Wayne K.J."/>
            <person name="Tettelin H."/>
            <person name="Glass J.I."/>
            <person name="Rusch D."/>
            <person name="Podicherti R."/>
            <person name="Tsui H.-C.T."/>
            <person name="Winkler M.E."/>
        </authorList>
    </citation>
    <scope>NUCLEOTIDE SEQUENCE</scope>
</reference>
<accession>A0A382VFT4</accession>
<gene>
    <name evidence="2" type="ORF">METZ01_LOCUS398191</name>
</gene>
<feature type="compositionally biased region" description="Basic and acidic residues" evidence="1">
    <location>
        <begin position="12"/>
        <end position="22"/>
    </location>
</feature>
<dbReference type="AlphaFoldDB" id="A0A382VFT4"/>
<feature type="compositionally biased region" description="Polar residues" evidence="1">
    <location>
        <begin position="1"/>
        <end position="11"/>
    </location>
</feature>
<feature type="region of interest" description="Disordered" evidence="1">
    <location>
        <begin position="1"/>
        <end position="22"/>
    </location>
</feature>
<feature type="non-terminal residue" evidence="2">
    <location>
        <position position="34"/>
    </location>
</feature>
<sequence length="34" mass="3990">MKKVTSGTDFFNESRKKSNDKKKVAIIQSNYIPW</sequence>
<protein>
    <submittedName>
        <fullName evidence="2">Uncharacterized protein</fullName>
    </submittedName>
</protein>
<organism evidence="2">
    <name type="scientific">marine metagenome</name>
    <dbReference type="NCBI Taxonomy" id="408172"/>
    <lineage>
        <taxon>unclassified sequences</taxon>
        <taxon>metagenomes</taxon>
        <taxon>ecological metagenomes</taxon>
    </lineage>
</organism>
<evidence type="ECO:0000313" key="2">
    <source>
        <dbReference type="EMBL" id="SVD45337.1"/>
    </source>
</evidence>